<protein>
    <submittedName>
        <fullName evidence="2">Uncharacterized protein</fullName>
    </submittedName>
</protein>
<keyword evidence="1" id="KW-1133">Transmembrane helix</keyword>
<evidence type="ECO:0000256" key="1">
    <source>
        <dbReference type="SAM" id="Phobius"/>
    </source>
</evidence>
<feature type="transmembrane region" description="Helical" evidence="1">
    <location>
        <begin position="28"/>
        <end position="50"/>
    </location>
</feature>
<dbReference type="EMBL" id="JAUEPU010000026">
    <property type="protein sequence ID" value="KAK0493195.1"/>
    <property type="molecule type" value="Genomic_DNA"/>
</dbReference>
<evidence type="ECO:0000313" key="3">
    <source>
        <dbReference type="Proteomes" id="UP001175228"/>
    </source>
</evidence>
<proteinExistence type="predicted"/>
<sequence length="196" mass="22594">MRKQISVTIYVTSTPHLFRYFAFRHYKLLYRPTTRLAILAVLLVCGSLGFEREGATRLHYKFGDACHISDKAASVKGVTEQVVLIIGVKNYRYQGLTLTRTLKEDWMSGQRTKRKRVKVSTTIKLPRDRLAFHGWNMFDHCGRTSQTQSDRYTTTLGNQRSRILLGTFTNVIASLQISCPIFRDPRNTLNTNYLVI</sequence>
<evidence type="ECO:0000313" key="2">
    <source>
        <dbReference type="EMBL" id="KAK0493195.1"/>
    </source>
</evidence>
<dbReference type="Proteomes" id="UP001175228">
    <property type="component" value="Unassembled WGS sequence"/>
</dbReference>
<keyword evidence="1" id="KW-0472">Membrane</keyword>
<gene>
    <name evidence="2" type="ORF">EDD18DRAFT_432372</name>
</gene>
<keyword evidence="1" id="KW-0812">Transmembrane</keyword>
<organism evidence="2 3">
    <name type="scientific">Armillaria luteobubalina</name>
    <dbReference type="NCBI Taxonomy" id="153913"/>
    <lineage>
        <taxon>Eukaryota</taxon>
        <taxon>Fungi</taxon>
        <taxon>Dikarya</taxon>
        <taxon>Basidiomycota</taxon>
        <taxon>Agaricomycotina</taxon>
        <taxon>Agaricomycetes</taxon>
        <taxon>Agaricomycetidae</taxon>
        <taxon>Agaricales</taxon>
        <taxon>Marasmiineae</taxon>
        <taxon>Physalacriaceae</taxon>
        <taxon>Armillaria</taxon>
    </lineage>
</organism>
<keyword evidence="3" id="KW-1185">Reference proteome</keyword>
<reference evidence="2" key="1">
    <citation type="submission" date="2023-06" db="EMBL/GenBank/DDBJ databases">
        <authorList>
            <consortium name="Lawrence Berkeley National Laboratory"/>
            <person name="Ahrendt S."/>
            <person name="Sahu N."/>
            <person name="Indic B."/>
            <person name="Wong-Bajracharya J."/>
            <person name="Merenyi Z."/>
            <person name="Ke H.-M."/>
            <person name="Monk M."/>
            <person name="Kocsube S."/>
            <person name="Drula E."/>
            <person name="Lipzen A."/>
            <person name="Balint B."/>
            <person name="Henrissat B."/>
            <person name="Andreopoulos B."/>
            <person name="Martin F.M."/>
            <person name="Harder C.B."/>
            <person name="Rigling D."/>
            <person name="Ford K.L."/>
            <person name="Foster G.D."/>
            <person name="Pangilinan J."/>
            <person name="Papanicolaou A."/>
            <person name="Barry K."/>
            <person name="LaButti K."/>
            <person name="Viragh M."/>
            <person name="Koriabine M."/>
            <person name="Yan M."/>
            <person name="Riley R."/>
            <person name="Champramary S."/>
            <person name="Plett K.L."/>
            <person name="Tsai I.J."/>
            <person name="Slot J."/>
            <person name="Sipos G."/>
            <person name="Plett J."/>
            <person name="Nagy L.G."/>
            <person name="Grigoriev I.V."/>
        </authorList>
    </citation>
    <scope>NUCLEOTIDE SEQUENCE</scope>
    <source>
        <strain evidence="2">HWK02</strain>
    </source>
</reference>
<dbReference type="AlphaFoldDB" id="A0AA39PZ40"/>
<accession>A0AA39PZ40</accession>
<name>A0AA39PZ40_9AGAR</name>
<comment type="caution">
    <text evidence="2">The sequence shown here is derived from an EMBL/GenBank/DDBJ whole genome shotgun (WGS) entry which is preliminary data.</text>
</comment>